<gene>
    <name evidence="1" type="ORF">H0S81_00120</name>
</gene>
<protein>
    <submittedName>
        <fullName evidence="1">DsrE family protein</fullName>
    </submittedName>
</protein>
<organism evidence="1 2">
    <name type="scientific">Desulfotignum balticum</name>
    <dbReference type="NCBI Taxonomy" id="115781"/>
    <lineage>
        <taxon>Bacteria</taxon>
        <taxon>Pseudomonadati</taxon>
        <taxon>Thermodesulfobacteriota</taxon>
        <taxon>Desulfobacteria</taxon>
        <taxon>Desulfobacterales</taxon>
        <taxon>Desulfobacteraceae</taxon>
        <taxon>Desulfotignum</taxon>
    </lineage>
</organism>
<proteinExistence type="predicted"/>
<dbReference type="Proteomes" id="UP000706172">
    <property type="component" value="Unassembled WGS sequence"/>
</dbReference>
<evidence type="ECO:0000313" key="1">
    <source>
        <dbReference type="EMBL" id="MBG0778327.1"/>
    </source>
</evidence>
<sequence length="123" mass="13198">MTEKNSDPKQKTVLFAFRGDPLCFVHVLLNGLDLHANGQEGKIVLEGESVTLVEKMSQPGHFLSDLYQKARDAGIIHGACKACSAKLKATKAVENAGIPLIGDMSGHPAMSAFLAQGYQIITF</sequence>
<reference evidence="1" key="1">
    <citation type="submission" date="2020-07" db="EMBL/GenBank/DDBJ databases">
        <title>Severe corrosion of carbon steel in oil field produced water can be linked to methanogenic archaea containing a special type of NiFe hydrogenase.</title>
        <authorList>
            <person name="Lahme S."/>
            <person name="Mand J."/>
            <person name="Longwell J."/>
            <person name="Smith R."/>
            <person name="Enning D."/>
        </authorList>
    </citation>
    <scope>NUCLEOTIDE SEQUENCE</scope>
    <source>
        <strain evidence="1">MIC098Bin6</strain>
    </source>
</reference>
<dbReference type="Gene3D" id="3.40.1260.10">
    <property type="entry name" value="DsrEFH-like"/>
    <property type="match status" value="1"/>
</dbReference>
<dbReference type="SUPFAM" id="SSF75169">
    <property type="entry name" value="DsrEFH-like"/>
    <property type="match status" value="1"/>
</dbReference>
<dbReference type="InterPro" id="IPR027396">
    <property type="entry name" value="DsrEFH-like"/>
</dbReference>
<evidence type="ECO:0000313" key="2">
    <source>
        <dbReference type="Proteomes" id="UP000706172"/>
    </source>
</evidence>
<accession>A0A931CRY1</accession>
<dbReference type="AlphaFoldDB" id="A0A931CRY1"/>
<dbReference type="EMBL" id="JACCQK010000005">
    <property type="protein sequence ID" value="MBG0778327.1"/>
    <property type="molecule type" value="Genomic_DNA"/>
</dbReference>
<name>A0A931CRY1_9BACT</name>
<comment type="caution">
    <text evidence="1">The sequence shown here is derived from an EMBL/GenBank/DDBJ whole genome shotgun (WGS) entry which is preliminary data.</text>
</comment>